<dbReference type="InterPro" id="IPR038377">
    <property type="entry name" value="Na/Glc_symporter_sf"/>
</dbReference>
<proteinExistence type="inferred from homology"/>
<dbReference type="GO" id="GO:0015293">
    <property type="term" value="F:symporter activity"/>
    <property type="evidence" value="ECO:0007669"/>
    <property type="project" value="TreeGrafter"/>
</dbReference>
<gene>
    <name evidence="13" type="primary">sglT_2</name>
    <name evidence="13" type="ORF">Pan54_11740</name>
</gene>
<keyword evidence="9 12" id="KW-0472">Membrane</keyword>
<dbReference type="Proteomes" id="UP000316095">
    <property type="component" value="Unassembled WGS sequence"/>
</dbReference>
<dbReference type="GO" id="GO:0006814">
    <property type="term" value="P:sodium ion transport"/>
    <property type="evidence" value="ECO:0007669"/>
    <property type="project" value="UniProtKB-KW"/>
</dbReference>
<keyword evidence="3" id="KW-0813">Transport</keyword>
<feature type="transmembrane region" description="Helical" evidence="12">
    <location>
        <begin position="112"/>
        <end position="129"/>
    </location>
</feature>
<comment type="subcellular location">
    <subcellularLocation>
        <location evidence="1">Cell membrane</location>
        <topology evidence="1">Multi-pass membrane protein</topology>
    </subcellularLocation>
</comment>
<evidence type="ECO:0000256" key="2">
    <source>
        <dbReference type="ARBA" id="ARBA00006434"/>
    </source>
</evidence>
<name>A0A5C5XBS4_9PLAN</name>
<feature type="transmembrane region" description="Helical" evidence="12">
    <location>
        <begin position="70"/>
        <end position="91"/>
    </location>
</feature>
<evidence type="ECO:0000256" key="1">
    <source>
        <dbReference type="ARBA" id="ARBA00004651"/>
    </source>
</evidence>
<reference evidence="13 14" key="1">
    <citation type="submission" date="2019-02" db="EMBL/GenBank/DDBJ databases">
        <title>Deep-cultivation of Planctomycetes and their phenomic and genomic characterization uncovers novel biology.</title>
        <authorList>
            <person name="Wiegand S."/>
            <person name="Jogler M."/>
            <person name="Boedeker C."/>
            <person name="Pinto D."/>
            <person name="Vollmers J."/>
            <person name="Rivas-Marin E."/>
            <person name="Kohn T."/>
            <person name="Peeters S.H."/>
            <person name="Heuer A."/>
            <person name="Rast P."/>
            <person name="Oberbeckmann S."/>
            <person name="Bunk B."/>
            <person name="Jeske O."/>
            <person name="Meyerdierks A."/>
            <person name="Storesund J.E."/>
            <person name="Kallscheuer N."/>
            <person name="Luecker S."/>
            <person name="Lage O.M."/>
            <person name="Pohl T."/>
            <person name="Merkel B.J."/>
            <person name="Hornburger P."/>
            <person name="Mueller R.-W."/>
            <person name="Bruemmer F."/>
            <person name="Labrenz M."/>
            <person name="Spormann A.M."/>
            <person name="Op Den Camp H."/>
            <person name="Overmann J."/>
            <person name="Amann R."/>
            <person name="Jetten M.S.M."/>
            <person name="Mascher T."/>
            <person name="Medema M.H."/>
            <person name="Devos D.P."/>
            <person name="Kaster A.-K."/>
            <person name="Ovreas L."/>
            <person name="Rohde M."/>
            <person name="Galperin M.Y."/>
            <person name="Jogler C."/>
        </authorList>
    </citation>
    <scope>NUCLEOTIDE SEQUENCE [LARGE SCALE GENOMIC DNA]</scope>
    <source>
        <strain evidence="13 14">Pan54</strain>
    </source>
</reference>
<evidence type="ECO:0000313" key="13">
    <source>
        <dbReference type="EMBL" id="TWT60460.1"/>
    </source>
</evidence>
<evidence type="ECO:0000256" key="9">
    <source>
        <dbReference type="ARBA" id="ARBA00023136"/>
    </source>
</evidence>
<dbReference type="Gene3D" id="1.20.1730.10">
    <property type="entry name" value="Sodium/glucose cotransporter"/>
    <property type="match status" value="1"/>
</dbReference>
<accession>A0A5C5XBS4</accession>
<organism evidence="13 14">
    <name type="scientific">Rubinisphaera italica</name>
    <dbReference type="NCBI Taxonomy" id="2527969"/>
    <lineage>
        <taxon>Bacteria</taxon>
        <taxon>Pseudomonadati</taxon>
        <taxon>Planctomycetota</taxon>
        <taxon>Planctomycetia</taxon>
        <taxon>Planctomycetales</taxon>
        <taxon>Planctomycetaceae</taxon>
        <taxon>Rubinisphaera</taxon>
    </lineage>
</organism>
<keyword evidence="14" id="KW-1185">Reference proteome</keyword>
<keyword evidence="8" id="KW-0406">Ion transport</keyword>
<keyword evidence="10" id="KW-0739">Sodium transport</keyword>
<keyword evidence="7" id="KW-0915">Sodium</keyword>
<feature type="transmembrane region" description="Helical" evidence="12">
    <location>
        <begin position="228"/>
        <end position="247"/>
    </location>
</feature>
<evidence type="ECO:0000256" key="8">
    <source>
        <dbReference type="ARBA" id="ARBA00023065"/>
    </source>
</evidence>
<evidence type="ECO:0000256" key="5">
    <source>
        <dbReference type="ARBA" id="ARBA00022692"/>
    </source>
</evidence>
<evidence type="ECO:0000256" key="7">
    <source>
        <dbReference type="ARBA" id="ARBA00023053"/>
    </source>
</evidence>
<feature type="transmembrane region" description="Helical" evidence="12">
    <location>
        <begin position="414"/>
        <end position="431"/>
    </location>
</feature>
<keyword evidence="5 12" id="KW-0812">Transmembrane</keyword>
<dbReference type="EMBL" id="SJPG01000001">
    <property type="protein sequence ID" value="TWT60460.1"/>
    <property type="molecule type" value="Genomic_DNA"/>
</dbReference>
<evidence type="ECO:0000256" key="11">
    <source>
        <dbReference type="RuleBase" id="RU362091"/>
    </source>
</evidence>
<dbReference type="InterPro" id="IPR051163">
    <property type="entry name" value="Sodium:Solute_Symporter_SSF"/>
</dbReference>
<feature type="transmembrane region" description="Helical" evidence="12">
    <location>
        <begin position="44"/>
        <end position="64"/>
    </location>
</feature>
<evidence type="ECO:0000256" key="6">
    <source>
        <dbReference type="ARBA" id="ARBA00022989"/>
    </source>
</evidence>
<dbReference type="RefSeq" id="WP_146502582.1">
    <property type="nucleotide sequence ID" value="NZ_SJPG01000001.1"/>
</dbReference>
<evidence type="ECO:0000256" key="3">
    <source>
        <dbReference type="ARBA" id="ARBA00022448"/>
    </source>
</evidence>
<dbReference type="PANTHER" id="PTHR42985:SF40">
    <property type="entry name" value="LD47995P-RELATED"/>
    <property type="match status" value="1"/>
</dbReference>
<keyword evidence="4" id="KW-1003">Cell membrane</keyword>
<comment type="similarity">
    <text evidence="2 11">Belongs to the sodium:solute symporter (SSF) (TC 2.A.21) family.</text>
</comment>
<evidence type="ECO:0000256" key="12">
    <source>
        <dbReference type="SAM" id="Phobius"/>
    </source>
</evidence>
<dbReference type="InterPro" id="IPR001734">
    <property type="entry name" value="Na/solute_symporter"/>
</dbReference>
<sequence length="513" mass="56721">MHPLDFAAVFIYLASMLAMGMFFGRNQSREEFFVARRTMGWLPVGLSVMATLFSSNSFVFYPSAAFGDSLRIGLSLISFALMTPVVIWIFIPVYSRLKLETAYEYLELRFDVAVRTLASGLFILLRIGWMASATYAASVVVASVTGLPQTGVIIGLGIVSVSYTMVGGLRAVMWTDVIQFFVFAITILATLTLIVFLSNSSPLEIFETYFSGRENLIFDFTPSMTLPYGSWVILIGIFLEAASAFGVDQVAVQRYLSARNERTSQWGALVNLIGMWIVMPGLLLIGVGLYAYFTQFPEQLGDGTLTQILQNDPHIADRALPEFVRMHFPPGLAGLFLAALMAAIMSSIDSGVHSVSTAIIVDFRDRLFPQLRPKNETHEIRWIRTLVIIIGVISIALACFVGPLGNVFDVAKKLTAAFGGPLLAIFVLAFFSRRASSAAVLFSVSLATILTLFLMYTQNWFSIWYWPIGFGTAMVLGYGMSFILSLCYGIQPTGFTYWQIMKSKPQKVAESQQ</sequence>
<dbReference type="OrthoDB" id="9810181at2"/>
<feature type="transmembrane region" description="Helical" evidence="12">
    <location>
        <begin position="438"/>
        <end position="457"/>
    </location>
</feature>
<feature type="transmembrane region" description="Helical" evidence="12">
    <location>
        <begin position="135"/>
        <end position="165"/>
    </location>
</feature>
<dbReference type="PANTHER" id="PTHR42985">
    <property type="entry name" value="SODIUM-COUPLED MONOCARBOXYLATE TRANSPORTER"/>
    <property type="match status" value="1"/>
</dbReference>
<comment type="caution">
    <text evidence="13">The sequence shown here is derived from an EMBL/GenBank/DDBJ whole genome shotgun (WGS) entry which is preliminary data.</text>
</comment>
<evidence type="ECO:0000256" key="4">
    <source>
        <dbReference type="ARBA" id="ARBA00022475"/>
    </source>
</evidence>
<dbReference type="GO" id="GO:0005886">
    <property type="term" value="C:plasma membrane"/>
    <property type="evidence" value="ECO:0007669"/>
    <property type="project" value="UniProtKB-SubCell"/>
</dbReference>
<feature type="transmembrane region" description="Helical" evidence="12">
    <location>
        <begin position="177"/>
        <end position="197"/>
    </location>
</feature>
<feature type="transmembrane region" description="Helical" evidence="12">
    <location>
        <begin position="6"/>
        <end position="23"/>
    </location>
</feature>
<keyword evidence="6 12" id="KW-1133">Transmembrane helix</keyword>
<dbReference type="Pfam" id="PF00474">
    <property type="entry name" value="SSF"/>
    <property type="match status" value="1"/>
</dbReference>
<evidence type="ECO:0000256" key="10">
    <source>
        <dbReference type="ARBA" id="ARBA00023201"/>
    </source>
</evidence>
<dbReference type="NCBIfam" id="TIGR00813">
    <property type="entry name" value="sss"/>
    <property type="match status" value="1"/>
</dbReference>
<evidence type="ECO:0000313" key="14">
    <source>
        <dbReference type="Proteomes" id="UP000316095"/>
    </source>
</evidence>
<dbReference type="AlphaFoldDB" id="A0A5C5XBS4"/>
<feature type="transmembrane region" description="Helical" evidence="12">
    <location>
        <begin position="382"/>
        <end position="408"/>
    </location>
</feature>
<feature type="transmembrane region" description="Helical" evidence="12">
    <location>
        <begin position="268"/>
        <end position="293"/>
    </location>
</feature>
<protein>
    <submittedName>
        <fullName evidence="13">Sodium/glucose cotransporter</fullName>
    </submittedName>
</protein>
<feature type="transmembrane region" description="Helical" evidence="12">
    <location>
        <begin position="463"/>
        <end position="490"/>
    </location>
</feature>
<feature type="transmembrane region" description="Helical" evidence="12">
    <location>
        <begin position="335"/>
        <end position="361"/>
    </location>
</feature>